<keyword evidence="2" id="KW-1185">Reference proteome</keyword>
<gene>
    <name evidence="1" type="ORF">Bccel_1526</name>
</gene>
<name>A0A0L6JKG2_9FIRM</name>
<dbReference type="AlphaFoldDB" id="A0A0L6JKG2"/>
<accession>A0A0L6JKG2</accession>
<dbReference type="Proteomes" id="UP000036923">
    <property type="component" value="Unassembled WGS sequence"/>
</dbReference>
<organism evidence="1 2">
    <name type="scientific">Pseudobacteroides cellulosolvens ATCC 35603 = DSM 2933</name>
    <dbReference type="NCBI Taxonomy" id="398512"/>
    <lineage>
        <taxon>Bacteria</taxon>
        <taxon>Bacillati</taxon>
        <taxon>Bacillota</taxon>
        <taxon>Clostridia</taxon>
        <taxon>Eubacteriales</taxon>
        <taxon>Oscillospiraceae</taxon>
        <taxon>Pseudobacteroides</taxon>
    </lineage>
</organism>
<sequence>MIKPKKSKYVRLTQNDKDVLLRLKKGTEKISGYDNFFKYNQFLAEGAGKNHQEKQFENIP</sequence>
<proteinExistence type="predicted"/>
<evidence type="ECO:0000313" key="1">
    <source>
        <dbReference type="EMBL" id="KNY26264.1"/>
    </source>
</evidence>
<dbReference type="EMBL" id="LGTC01000001">
    <property type="protein sequence ID" value="KNY26264.1"/>
    <property type="molecule type" value="Genomic_DNA"/>
</dbReference>
<dbReference type="RefSeq" id="WP_036942300.1">
    <property type="nucleotide sequence ID" value="NZ_JQKC01000018.1"/>
</dbReference>
<reference evidence="2" key="1">
    <citation type="submission" date="2015-07" db="EMBL/GenBank/DDBJ databases">
        <title>Near-Complete Genome Sequence of the Cellulolytic Bacterium Bacteroides (Pseudobacteroides) cellulosolvens ATCC 35603.</title>
        <authorList>
            <person name="Dassa B."/>
            <person name="Utturkar S.M."/>
            <person name="Klingeman D.M."/>
            <person name="Hurt R.A."/>
            <person name="Keller M."/>
            <person name="Xu J."/>
            <person name="Reddy Y.H.K."/>
            <person name="Borovok I."/>
            <person name="Grinberg I.R."/>
            <person name="Lamed R."/>
            <person name="Zhivin O."/>
            <person name="Bayer E.A."/>
            <person name="Brown S.D."/>
        </authorList>
    </citation>
    <scope>NUCLEOTIDE SEQUENCE [LARGE SCALE GENOMIC DNA]</scope>
    <source>
        <strain evidence="2">DSM 2933</strain>
    </source>
</reference>
<evidence type="ECO:0000313" key="2">
    <source>
        <dbReference type="Proteomes" id="UP000036923"/>
    </source>
</evidence>
<protein>
    <submittedName>
        <fullName evidence="1">Uncharacterized protein</fullName>
    </submittedName>
</protein>
<comment type="caution">
    <text evidence="1">The sequence shown here is derived from an EMBL/GenBank/DDBJ whole genome shotgun (WGS) entry which is preliminary data.</text>
</comment>